<gene>
    <name evidence="3" type="ORF">E1832_07445</name>
</gene>
<protein>
    <submittedName>
        <fullName evidence="3">Glycosyltransferase family 1 protein</fullName>
    </submittedName>
</protein>
<dbReference type="EMBL" id="SMUV01000059">
    <property type="protein sequence ID" value="TDK50079.1"/>
    <property type="molecule type" value="Genomic_DNA"/>
</dbReference>
<dbReference type="InterPro" id="IPR001296">
    <property type="entry name" value="Glyco_trans_1"/>
</dbReference>
<proteinExistence type="predicted"/>
<sequence>MPPLADTTDNPAPPARLLDLTRLVRRAGRRPTGIDRVEMAYLRHLAGDAVPLFALVRSAWGYILLDAGGIADLAARFQGTRDWGRPDLLSRLARRLPPPVRRAESDLRRAACARSSPLGLARMLRRHLPGGFAYLNVGHSNLGARSLRGVRAGGAGRIAVLIHDVIPLEFPRYQRPGTPEAFRAKLERIRAWADLIIYNSADTRARAEARMRVWGPVPAGVVAHLGVDRPQPGTLPPGIDAERPYFVALGTIEPRKGHDLLLDLWDQMGEGPEVPGLFLCGARGWNNDAVFERLDRLPPDSSVRELAGLDDGQIAALLVRARGLLFPSRAEGYGLPPIEAAALGVPVLSSDLPSVREILGNIPVYLDESDRYQWLSAVKTLSMGGMAPHEAASDAGFVPPGWEKHFNIVLRLT</sequence>
<comment type="caution">
    <text evidence="3">The sequence shown here is derived from an EMBL/GenBank/DDBJ whole genome shotgun (WGS) entry which is preliminary data.</text>
</comment>
<dbReference type="CDD" id="cd03809">
    <property type="entry name" value="GT4_MtfB-like"/>
    <property type="match status" value="1"/>
</dbReference>
<dbReference type="OrthoDB" id="9790710at2"/>
<accession>A0A4R5VD10</accession>
<dbReference type="AlphaFoldDB" id="A0A4R5VD10"/>
<evidence type="ECO:0000313" key="4">
    <source>
        <dbReference type="Proteomes" id="UP000295301"/>
    </source>
</evidence>
<keyword evidence="1 3" id="KW-0808">Transferase</keyword>
<evidence type="ECO:0000259" key="2">
    <source>
        <dbReference type="Pfam" id="PF00534"/>
    </source>
</evidence>
<evidence type="ECO:0000256" key="1">
    <source>
        <dbReference type="ARBA" id="ARBA00022679"/>
    </source>
</evidence>
<keyword evidence="4" id="KW-1185">Reference proteome</keyword>
<evidence type="ECO:0000313" key="3">
    <source>
        <dbReference type="EMBL" id="TDK50079.1"/>
    </source>
</evidence>
<dbReference type="Proteomes" id="UP000295301">
    <property type="component" value="Unassembled WGS sequence"/>
</dbReference>
<dbReference type="PANTHER" id="PTHR46401:SF2">
    <property type="entry name" value="GLYCOSYLTRANSFERASE WBBK-RELATED"/>
    <property type="match status" value="1"/>
</dbReference>
<organism evidence="3 4">
    <name type="scientific">Antarcticimicrobium luteum</name>
    <dbReference type="NCBI Taxonomy" id="2547397"/>
    <lineage>
        <taxon>Bacteria</taxon>
        <taxon>Pseudomonadati</taxon>
        <taxon>Pseudomonadota</taxon>
        <taxon>Alphaproteobacteria</taxon>
        <taxon>Rhodobacterales</taxon>
        <taxon>Paracoccaceae</taxon>
        <taxon>Antarcticimicrobium</taxon>
    </lineage>
</organism>
<dbReference type="SUPFAM" id="SSF53756">
    <property type="entry name" value="UDP-Glycosyltransferase/glycogen phosphorylase"/>
    <property type="match status" value="1"/>
</dbReference>
<name>A0A4R5VD10_9RHOB</name>
<dbReference type="Pfam" id="PF00534">
    <property type="entry name" value="Glycos_transf_1"/>
    <property type="match status" value="1"/>
</dbReference>
<reference evidence="3 4" key="1">
    <citation type="submission" date="2019-03" db="EMBL/GenBank/DDBJ databases">
        <title>Ruegeria lutea sp. nov., a novel strain, isolated from marine sediment, the Masan Bay, South Korea.</title>
        <authorList>
            <person name="Kim J."/>
            <person name="Kim D.-Y."/>
            <person name="Lee S.-S."/>
        </authorList>
    </citation>
    <scope>NUCLEOTIDE SEQUENCE [LARGE SCALE GENOMIC DNA]</scope>
    <source>
        <strain evidence="3 4">318-1</strain>
    </source>
</reference>
<feature type="domain" description="Glycosyl transferase family 1" evidence="2">
    <location>
        <begin position="238"/>
        <end position="360"/>
    </location>
</feature>
<dbReference type="GO" id="GO:0016757">
    <property type="term" value="F:glycosyltransferase activity"/>
    <property type="evidence" value="ECO:0007669"/>
    <property type="project" value="InterPro"/>
</dbReference>
<dbReference type="Gene3D" id="3.40.50.2000">
    <property type="entry name" value="Glycogen Phosphorylase B"/>
    <property type="match status" value="1"/>
</dbReference>
<dbReference type="PANTHER" id="PTHR46401">
    <property type="entry name" value="GLYCOSYLTRANSFERASE WBBK-RELATED"/>
    <property type="match status" value="1"/>
</dbReference>